<protein>
    <submittedName>
        <fullName evidence="2">Uncharacterized protein</fullName>
    </submittedName>
</protein>
<feature type="compositionally biased region" description="Acidic residues" evidence="1">
    <location>
        <begin position="241"/>
        <end position="260"/>
    </location>
</feature>
<comment type="caution">
    <text evidence="2">The sequence shown here is derived from an EMBL/GenBank/DDBJ whole genome shotgun (WGS) entry which is preliminary data.</text>
</comment>
<dbReference type="AlphaFoldDB" id="A0A391NQS6"/>
<feature type="region of interest" description="Disordered" evidence="1">
    <location>
        <begin position="533"/>
        <end position="599"/>
    </location>
</feature>
<sequence length="599" mass="65711">MPTSVSTSLPLSGPSLSDTASAATPSTTSTSDSSPSPLGDQSVSAPPKKSPKSSSLKCSSCRTHVGNLRKTIEHENASHGLYCSPMDCPHCQTHFPTTLDCMVHVSTCTSLPKNKRWKEMGSLRRTTLSLHKSKREKARSVGPNPLTRGREKKPTPDTKGVHTPVNKSSIPLTRKSNHFTPLRPDPDTTREEEVDSDMLEEEKKDTEESVLETPQEGEAEPVTSAAEDETDSEAPATGDKDETDPEASVPEDETDQDEESTSTPLTPHPKGSRGVGRVTSSSCAASNTSPRVHSPSLFRLYNASLSKESTPSQKAMPKGRGSMQSPVEIPRGSPGPPVSPCFLPANCPTPAELKQILLPGRWMNSLEIDYFTQLESKDLGGAHPDGGRQPCVRSSLHHKIRRPDTQIIFTGPMDRGHFSLLVLNRDLRIEYHDSFMDDSTMDEVMVWVYLLFDQDIIDKGILIVDVEQQDATKPTCGLHALARQHWYLHNLPTVHHLNNNKLRSHYVMCVQKGATTAFPTLDTTYYPTESLWRVPPREQLPPSATDSNPGRCWGSGPSDAPRPVPQLPSCALPTDGDLKVIAEEKEDEEDTPAHIPKDR</sequence>
<evidence type="ECO:0000313" key="3">
    <source>
        <dbReference type="Proteomes" id="UP000265618"/>
    </source>
</evidence>
<gene>
    <name evidence="2" type="ORF">KIPB_012153</name>
</gene>
<name>A0A391NQS6_9EUKA</name>
<keyword evidence="3" id="KW-1185">Reference proteome</keyword>
<proteinExistence type="predicted"/>
<feature type="non-terminal residue" evidence="2">
    <location>
        <position position="599"/>
    </location>
</feature>
<dbReference type="InterPro" id="IPR038765">
    <property type="entry name" value="Papain-like_cys_pep_sf"/>
</dbReference>
<dbReference type="SUPFAM" id="SSF54001">
    <property type="entry name" value="Cysteine proteinases"/>
    <property type="match status" value="1"/>
</dbReference>
<dbReference type="EMBL" id="BDIP01005258">
    <property type="protein sequence ID" value="GCA63834.1"/>
    <property type="molecule type" value="Genomic_DNA"/>
</dbReference>
<accession>A0A391NQS6</accession>
<organism evidence="2 3">
    <name type="scientific">Kipferlia bialata</name>
    <dbReference type="NCBI Taxonomy" id="797122"/>
    <lineage>
        <taxon>Eukaryota</taxon>
        <taxon>Metamonada</taxon>
        <taxon>Carpediemonas-like organisms</taxon>
        <taxon>Kipferlia</taxon>
    </lineage>
</organism>
<feature type="region of interest" description="Disordered" evidence="1">
    <location>
        <begin position="1"/>
        <end position="59"/>
    </location>
</feature>
<feature type="region of interest" description="Disordered" evidence="1">
    <location>
        <begin position="305"/>
        <end position="334"/>
    </location>
</feature>
<reference evidence="2 3" key="1">
    <citation type="journal article" date="2018" name="PLoS ONE">
        <title>The draft genome of Kipferlia bialata reveals reductive genome evolution in fornicate parasites.</title>
        <authorList>
            <person name="Tanifuji G."/>
            <person name="Takabayashi S."/>
            <person name="Kume K."/>
            <person name="Takagi M."/>
            <person name="Nakayama T."/>
            <person name="Kamikawa R."/>
            <person name="Inagaki Y."/>
            <person name="Hashimoto T."/>
        </authorList>
    </citation>
    <scope>NUCLEOTIDE SEQUENCE [LARGE SCALE GENOMIC DNA]</scope>
    <source>
        <strain evidence="2">NY0173</strain>
    </source>
</reference>
<evidence type="ECO:0000256" key="1">
    <source>
        <dbReference type="SAM" id="MobiDB-lite"/>
    </source>
</evidence>
<feature type="compositionally biased region" description="Basic and acidic residues" evidence="1">
    <location>
        <begin position="148"/>
        <end position="160"/>
    </location>
</feature>
<evidence type="ECO:0000313" key="2">
    <source>
        <dbReference type="EMBL" id="GCA63834.1"/>
    </source>
</evidence>
<dbReference type="Proteomes" id="UP000265618">
    <property type="component" value="Unassembled WGS sequence"/>
</dbReference>
<feature type="region of interest" description="Disordered" evidence="1">
    <location>
        <begin position="130"/>
        <end position="293"/>
    </location>
</feature>